<evidence type="ECO:0000313" key="3">
    <source>
        <dbReference type="EMBL" id="SMB79191.1"/>
    </source>
</evidence>
<sequence length="201" mass="21517">MRFSKINPALLALPFALTLASAQQGGGGTGTGQRQMTPEMRARMAQMRPIIDLSQTVRLLPELEKNKTTAVTKAQAKSLLTILTALQKASAVQPNDAKKYLAQIEDKILTDKQLTAMDTLMLNAEKERAAQRAKRQQGGQTGRARIPGIPGGLLPGQGGQRQGGQNGQGQNGQGQPGQFNPFKGGRGSDELKAYISVLQKK</sequence>
<dbReference type="STRING" id="695939.SAMN00790413_05825"/>
<evidence type="ECO:0000313" key="4">
    <source>
        <dbReference type="Proteomes" id="UP000192582"/>
    </source>
</evidence>
<evidence type="ECO:0000256" key="2">
    <source>
        <dbReference type="SAM" id="SignalP"/>
    </source>
</evidence>
<reference evidence="3 4" key="1">
    <citation type="submission" date="2017-04" db="EMBL/GenBank/DDBJ databases">
        <authorList>
            <person name="Afonso C.L."/>
            <person name="Miller P.J."/>
            <person name="Scott M.A."/>
            <person name="Spackman E."/>
            <person name="Goraichik I."/>
            <person name="Dimitrov K.M."/>
            <person name="Suarez D.L."/>
            <person name="Swayne D.E."/>
        </authorList>
    </citation>
    <scope>NUCLEOTIDE SEQUENCE [LARGE SCALE GENOMIC DNA]</scope>
    <source>
        <strain evidence="3 4">KR-140</strain>
    </source>
</reference>
<evidence type="ECO:0000256" key="1">
    <source>
        <dbReference type="SAM" id="MobiDB-lite"/>
    </source>
</evidence>
<gene>
    <name evidence="3" type="ORF">SAMN00790413_05825</name>
</gene>
<feature type="compositionally biased region" description="Low complexity" evidence="1">
    <location>
        <begin position="136"/>
        <end position="148"/>
    </location>
</feature>
<keyword evidence="2" id="KW-0732">Signal</keyword>
<feature type="compositionally biased region" description="Gly residues" evidence="1">
    <location>
        <begin position="149"/>
        <end position="175"/>
    </location>
</feature>
<name>A0A1W1UEG2_9DEIO</name>
<dbReference type="Proteomes" id="UP000192582">
    <property type="component" value="Unassembled WGS sequence"/>
</dbReference>
<protein>
    <recommendedName>
        <fullName evidence="5">LTXXQ motif family protein</fullName>
    </recommendedName>
</protein>
<feature type="signal peptide" evidence="2">
    <location>
        <begin position="1"/>
        <end position="22"/>
    </location>
</feature>
<dbReference type="EMBL" id="FWWU01000003">
    <property type="protein sequence ID" value="SMB79191.1"/>
    <property type="molecule type" value="Genomic_DNA"/>
</dbReference>
<dbReference type="OrthoDB" id="71921at2"/>
<dbReference type="AlphaFoldDB" id="A0A1W1UEG2"/>
<keyword evidence="4" id="KW-1185">Reference proteome</keyword>
<proteinExistence type="predicted"/>
<dbReference type="RefSeq" id="WP_084045445.1">
    <property type="nucleotide sequence ID" value="NZ_FWWU01000003.1"/>
</dbReference>
<organism evidence="3 4">
    <name type="scientific">Deinococcus hopiensis KR-140</name>
    <dbReference type="NCBI Taxonomy" id="695939"/>
    <lineage>
        <taxon>Bacteria</taxon>
        <taxon>Thermotogati</taxon>
        <taxon>Deinococcota</taxon>
        <taxon>Deinococci</taxon>
        <taxon>Deinococcales</taxon>
        <taxon>Deinococcaceae</taxon>
        <taxon>Deinococcus</taxon>
    </lineage>
</organism>
<evidence type="ECO:0008006" key="5">
    <source>
        <dbReference type="Google" id="ProtNLM"/>
    </source>
</evidence>
<accession>A0A1W1UEG2</accession>
<feature type="region of interest" description="Disordered" evidence="1">
    <location>
        <begin position="127"/>
        <end position="190"/>
    </location>
</feature>
<feature type="chain" id="PRO_5010743628" description="LTXXQ motif family protein" evidence="2">
    <location>
        <begin position="23"/>
        <end position="201"/>
    </location>
</feature>